<evidence type="ECO:0000313" key="3">
    <source>
        <dbReference type="EMBL" id="OEL31575.1"/>
    </source>
</evidence>
<dbReference type="STRING" id="888268.A0A1E5W2K9"/>
<dbReference type="OrthoDB" id="591587at2759"/>
<keyword evidence="2" id="KW-1133">Transmembrane helix</keyword>
<evidence type="ECO:0000313" key="4">
    <source>
        <dbReference type="Proteomes" id="UP000095767"/>
    </source>
</evidence>
<keyword evidence="1" id="KW-0175">Coiled coil</keyword>
<feature type="coiled-coil region" evidence="1">
    <location>
        <begin position="121"/>
        <end position="148"/>
    </location>
</feature>
<protein>
    <submittedName>
        <fullName evidence="3">UPF0481 protein</fullName>
    </submittedName>
</protein>
<dbReference type="PANTHER" id="PTHR31170">
    <property type="entry name" value="BNAC04G53230D PROTEIN"/>
    <property type="match status" value="1"/>
</dbReference>
<gene>
    <name evidence="3" type="ORF">BAE44_0007406</name>
</gene>
<dbReference type="AlphaFoldDB" id="A0A1E5W2K9"/>
<dbReference type="Pfam" id="PF03140">
    <property type="entry name" value="DUF247"/>
    <property type="match status" value="1"/>
</dbReference>
<dbReference type="EMBL" id="LWDX02023077">
    <property type="protein sequence ID" value="OEL31575.1"/>
    <property type="molecule type" value="Genomic_DNA"/>
</dbReference>
<proteinExistence type="predicted"/>
<evidence type="ECO:0000256" key="2">
    <source>
        <dbReference type="SAM" id="Phobius"/>
    </source>
</evidence>
<keyword evidence="2" id="KW-0472">Membrane</keyword>
<feature type="transmembrane region" description="Helical" evidence="2">
    <location>
        <begin position="431"/>
        <end position="459"/>
    </location>
</feature>
<name>A0A1E5W2K9_9POAL</name>
<dbReference type="Proteomes" id="UP000095767">
    <property type="component" value="Unassembled WGS sequence"/>
</dbReference>
<accession>A0A1E5W2K9</accession>
<keyword evidence="4" id="KW-1185">Reference proteome</keyword>
<evidence type="ECO:0000256" key="1">
    <source>
        <dbReference type="SAM" id="Coils"/>
    </source>
</evidence>
<comment type="caution">
    <text evidence="3">The sequence shown here is derived from an EMBL/GenBank/DDBJ whole genome shotgun (WGS) entry which is preliminary data.</text>
</comment>
<dbReference type="PANTHER" id="PTHR31170:SF18">
    <property type="entry name" value="(WILD MALAYSIAN BANANA) HYPOTHETICAL PROTEIN"/>
    <property type="match status" value="1"/>
</dbReference>
<organism evidence="3 4">
    <name type="scientific">Dichanthelium oligosanthes</name>
    <dbReference type="NCBI Taxonomy" id="888268"/>
    <lineage>
        <taxon>Eukaryota</taxon>
        <taxon>Viridiplantae</taxon>
        <taxon>Streptophyta</taxon>
        <taxon>Embryophyta</taxon>
        <taxon>Tracheophyta</taxon>
        <taxon>Spermatophyta</taxon>
        <taxon>Magnoliopsida</taxon>
        <taxon>Liliopsida</taxon>
        <taxon>Poales</taxon>
        <taxon>Poaceae</taxon>
        <taxon>PACMAD clade</taxon>
        <taxon>Panicoideae</taxon>
        <taxon>Panicodae</taxon>
        <taxon>Paniceae</taxon>
        <taxon>Dichantheliinae</taxon>
        <taxon>Dichanthelium</taxon>
    </lineage>
</organism>
<sequence>MAMRAKGKKAISSSSVEIDEEWSKTLSTEEKASHSSWVVDMEKQLEDTSPTVEMARWNQRSIYRVPEFMKKETNSDAYGPLFVSLGPYHHGEPHLLSMEQHKRRAMLHVVKRAGKPLREFVAAVEEMADELEAAYDDLDKKWRGANRDRFVEMMVTDGCFLLELIRIDGFLSDRNVHPGYAANDPVFSVRSFLRLWGRLLFDMIAMENQVPLVLLQRLMAVELGESPSARDINYAVVCLLDGPYFDEGMDMLGLHFLDLYHKSYCGARPQWEGSDSYATRTPSAVELSEAGIQFNKSNAEGIHDIDFQNGVLSMPLFKFYDNTEIVLLNLMAFEWLHPDAEDVVVSYISFVDKIIESEKDVALLRSEGLFENMSGSDKKAVEMFNIVTKLAVSADEGSKLGHVTWKVNAHCRKPWNKWRASIVTTYLSNPWVFLSLMVGFILLVATLLQTVYTIVPFYVHQGLARTLWL</sequence>
<dbReference type="InterPro" id="IPR004158">
    <property type="entry name" value="DUF247_pln"/>
</dbReference>
<reference evidence="3 4" key="1">
    <citation type="submission" date="2016-09" db="EMBL/GenBank/DDBJ databases">
        <title>The draft genome of Dichanthelium oligosanthes: A C3 panicoid grass species.</title>
        <authorList>
            <person name="Studer A.J."/>
            <person name="Schnable J.C."/>
            <person name="Brutnell T.P."/>
        </authorList>
    </citation>
    <scope>NUCLEOTIDE SEQUENCE [LARGE SCALE GENOMIC DNA]</scope>
    <source>
        <strain evidence="4">cv. Kellogg 1175</strain>
        <tissue evidence="3">Leaf</tissue>
    </source>
</reference>
<keyword evidence="2" id="KW-0812">Transmembrane</keyword>